<reference evidence="1 2" key="1">
    <citation type="journal article" date="2015" name="Genome Biol. Evol.">
        <title>Comparative Genomics of a Bacterivorous Green Alga Reveals Evolutionary Causalities and Consequences of Phago-Mixotrophic Mode of Nutrition.</title>
        <authorList>
            <person name="Burns J.A."/>
            <person name="Paasch A."/>
            <person name="Narechania A."/>
            <person name="Kim E."/>
        </authorList>
    </citation>
    <scope>NUCLEOTIDE SEQUENCE [LARGE SCALE GENOMIC DNA]</scope>
    <source>
        <strain evidence="1 2">PLY_AMNH</strain>
    </source>
</reference>
<name>A0AAE0FQS1_9CHLO</name>
<proteinExistence type="predicted"/>
<evidence type="ECO:0000313" key="1">
    <source>
        <dbReference type="EMBL" id="KAK3264057.1"/>
    </source>
</evidence>
<evidence type="ECO:0000313" key="2">
    <source>
        <dbReference type="Proteomes" id="UP001190700"/>
    </source>
</evidence>
<feature type="non-terminal residue" evidence="1">
    <location>
        <position position="1"/>
    </location>
</feature>
<dbReference type="AlphaFoldDB" id="A0AAE0FQS1"/>
<accession>A0AAE0FQS1</accession>
<dbReference type="EMBL" id="LGRX02014824">
    <property type="protein sequence ID" value="KAK3264057.1"/>
    <property type="molecule type" value="Genomic_DNA"/>
</dbReference>
<keyword evidence="2" id="KW-1185">Reference proteome</keyword>
<gene>
    <name evidence="1" type="ORF">CYMTET_27177</name>
</gene>
<comment type="caution">
    <text evidence="1">The sequence shown here is derived from an EMBL/GenBank/DDBJ whole genome shotgun (WGS) entry which is preliminary data.</text>
</comment>
<protein>
    <submittedName>
        <fullName evidence="1">Uncharacterized protein</fullName>
    </submittedName>
</protein>
<dbReference type="Proteomes" id="UP001190700">
    <property type="component" value="Unassembled WGS sequence"/>
</dbReference>
<sequence length="87" mass="10347">RETKYLEAILKAFSKEEVMAMQYHLRQIRQYMFYQVPLFDEHAVPVKDTNRDDEVGDAFTMILEILRYKMEVKNTGVVQDGKELDTK</sequence>
<organism evidence="1 2">
    <name type="scientific">Cymbomonas tetramitiformis</name>
    <dbReference type="NCBI Taxonomy" id="36881"/>
    <lineage>
        <taxon>Eukaryota</taxon>
        <taxon>Viridiplantae</taxon>
        <taxon>Chlorophyta</taxon>
        <taxon>Pyramimonadophyceae</taxon>
        <taxon>Pyramimonadales</taxon>
        <taxon>Pyramimonadaceae</taxon>
        <taxon>Cymbomonas</taxon>
    </lineage>
</organism>